<organism evidence="3 4">
    <name type="scientific">Elysia crispata</name>
    <name type="common">lettuce slug</name>
    <dbReference type="NCBI Taxonomy" id="231223"/>
    <lineage>
        <taxon>Eukaryota</taxon>
        <taxon>Metazoa</taxon>
        <taxon>Spiralia</taxon>
        <taxon>Lophotrochozoa</taxon>
        <taxon>Mollusca</taxon>
        <taxon>Gastropoda</taxon>
        <taxon>Heterobranchia</taxon>
        <taxon>Euthyneura</taxon>
        <taxon>Panpulmonata</taxon>
        <taxon>Sacoglossa</taxon>
        <taxon>Placobranchoidea</taxon>
        <taxon>Plakobranchidae</taxon>
        <taxon>Elysia</taxon>
    </lineage>
</organism>
<evidence type="ECO:0000313" key="3">
    <source>
        <dbReference type="EMBL" id="KAK3776127.1"/>
    </source>
</evidence>
<sequence>MDGAVVYKSSAAVDMVNVSVDITFPWAPSSAPFPSSSYPNPDAEPGQGGPRGEGQEQVTLAYIAIFSSLFFAVTTVGICGNVMVIYIILSDKKMRGSPIVFGPSPSGSTRYTNPFSQGFVSHSHHVHSIRNRISRQRMFLTA</sequence>
<feature type="region of interest" description="Disordered" evidence="1">
    <location>
        <begin position="33"/>
        <end position="54"/>
    </location>
</feature>
<keyword evidence="2" id="KW-1133">Transmembrane helix</keyword>
<protein>
    <submittedName>
        <fullName evidence="3">Uncharacterized protein</fullName>
    </submittedName>
</protein>
<name>A0AAE0ZWV9_9GAST</name>
<proteinExistence type="predicted"/>
<dbReference type="Proteomes" id="UP001283361">
    <property type="component" value="Unassembled WGS sequence"/>
</dbReference>
<accession>A0AAE0ZWV9</accession>
<feature type="transmembrane region" description="Helical" evidence="2">
    <location>
        <begin position="60"/>
        <end position="89"/>
    </location>
</feature>
<gene>
    <name evidence="3" type="ORF">RRG08_046794</name>
</gene>
<evidence type="ECO:0000256" key="2">
    <source>
        <dbReference type="SAM" id="Phobius"/>
    </source>
</evidence>
<keyword evidence="2" id="KW-0812">Transmembrane</keyword>
<evidence type="ECO:0000313" key="4">
    <source>
        <dbReference type="Proteomes" id="UP001283361"/>
    </source>
</evidence>
<reference evidence="3" key="1">
    <citation type="journal article" date="2023" name="G3 (Bethesda)">
        <title>A reference genome for the long-term kleptoplast-retaining sea slug Elysia crispata morphotype clarki.</title>
        <authorList>
            <person name="Eastman K.E."/>
            <person name="Pendleton A.L."/>
            <person name="Shaikh M.A."/>
            <person name="Suttiyut T."/>
            <person name="Ogas R."/>
            <person name="Tomko P."/>
            <person name="Gavelis G."/>
            <person name="Widhalm J.R."/>
            <person name="Wisecaver J.H."/>
        </authorList>
    </citation>
    <scope>NUCLEOTIDE SEQUENCE</scope>
    <source>
        <strain evidence="3">ECLA1</strain>
    </source>
</reference>
<comment type="caution">
    <text evidence="3">The sequence shown here is derived from an EMBL/GenBank/DDBJ whole genome shotgun (WGS) entry which is preliminary data.</text>
</comment>
<evidence type="ECO:0000256" key="1">
    <source>
        <dbReference type="SAM" id="MobiDB-lite"/>
    </source>
</evidence>
<dbReference type="SUPFAM" id="SSF81321">
    <property type="entry name" value="Family A G protein-coupled receptor-like"/>
    <property type="match status" value="1"/>
</dbReference>
<keyword evidence="2" id="KW-0472">Membrane</keyword>
<dbReference type="EMBL" id="JAWDGP010003248">
    <property type="protein sequence ID" value="KAK3776127.1"/>
    <property type="molecule type" value="Genomic_DNA"/>
</dbReference>
<dbReference type="AlphaFoldDB" id="A0AAE0ZWV9"/>
<keyword evidence="4" id="KW-1185">Reference proteome</keyword>